<dbReference type="EC" id="2.7.13.3" evidence="2"/>
<feature type="domain" description="PAC" evidence="9">
    <location>
        <begin position="828"/>
        <end position="882"/>
    </location>
</feature>
<dbReference type="GO" id="GO:0005524">
    <property type="term" value="F:ATP binding"/>
    <property type="evidence" value="ECO:0007669"/>
    <property type="project" value="UniProtKB-KW"/>
</dbReference>
<dbReference type="CDD" id="cd00075">
    <property type="entry name" value="HATPase"/>
    <property type="match status" value="1"/>
</dbReference>
<dbReference type="Proteomes" id="UP001217838">
    <property type="component" value="Unassembled WGS sequence"/>
</dbReference>
<feature type="domain" description="Response regulatory" evidence="7">
    <location>
        <begin position="628"/>
        <end position="743"/>
    </location>
</feature>
<dbReference type="NCBIfam" id="TIGR00229">
    <property type="entry name" value="sensory_box"/>
    <property type="match status" value="1"/>
</dbReference>
<evidence type="ECO:0000259" key="7">
    <source>
        <dbReference type="PROSITE" id="PS50110"/>
    </source>
</evidence>
<dbReference type="InterPro" id="IPR003594">
    <property type="entry name" value="HATPase_dom"/>
</dbReference>
<organism evidence="10 11">
    <name type="scientific">Nannocystis radixulma</name>
    <dbReference type="NCBI Taxonomy" id="2995305"/>
    <lineage>
        <taxon>Bacteria</taxon>
        <taxon>Pseudomonadati</taxon>
        <taxon>Myxococcota</taxon>
        <taxon>Polyangia</taxon>
        <taxon>Nannocystales</taxon>
        <taxon>Nannocystaceae</taxon>
        <taxon>Nannocystis</taxon>
    </lineage>
</organism>
<dbReference type="InterPro" id="IPR003661">
    <property type="entry name" value="HisK_dim/P_dom"/>
</dbReference>
<comment type="catalytic activity">
    <reaction evidence="1">
        <text>ATP + protein L-histidine = ADP + protein N-phospho-L-histidine.</text>
        <dbReference type="EC" id="2.7.13.3"/>
    </reaction>
</comment>
<dbReference type="Gene3D" id="1.10.287.130">
    <property type="match status" value="2"/>
</dbReference>
<gene>
    <name evidence="10" type="ORF">POL58_34075</name>
</gene>
<evidence type="ECO:0000256" key="3">
    <source>
        <dbReference type="ARBA" id="ARBA00022553"/>
    </source>
</evidence>
<evidence type="ECO:0000259" key="8">
    <source>
        <dbReference type="PROSITE" id="PS50112"/>
    </source>
</evidence>
<dbReference type="Gene3D" id="3.30.450.20">
    <property type="entry name" value="PAS domain"/>
    <property type="match status" value="2"/>
</dbReference>
<dbReference type="PROSITE" id="PS50110">
    <property type="entry name" value="RESPONSE_REGULATORY"/>
    <property type="match status" value="1"/>
</dbReference>
<dbReference type="Pfam" id="PF00072">
    <property type="entry name" value="Response_reg"/>
    <property type="match status" value="1"/>
</dbReference>
<dbReference type="CDD" id="cd00082">
    <property type="entry name" value="HisKA"/>
    <property type="match status" value="2"/>
</dbReference>
<protein>
    <recommendedName>
        <fullName evidence="2">histidine kinase</fullName>
        <ecNumber evidence="2">2.7.13.3</ecNumber>
    </recommendedName>
</protein>
<keyword evidence="10" id="KW-0547">Nucleotide-binding</keyword>
<evidence type="ECO:0000313" key="10">
    <source>
        <dbReference type="EMBL" id="MDC0672831.1"/>
    </source>
</evidence>
<dbReference type="SMART" id="SM00448">
    <property type="entry name" value="REC"/>
    <property type="match status" value="1"/>
</dbReference>
<dbReference type="InterPro" id="IPR036890">
    <property type="entry name" value="HATPase_C_sf"/>
</dbReference>
<dbReference type="InterPro" id="IPR011006">
    <property type="entry name" value="CheY-like_superfamily"/>
</dbReference>
<dbReference type="Pfam" id="PF00512">
    <property type="entry name" value="HisKA"/>
    <property type="match status" value="2"/>
</dbReference>
<accession>A0ABT5BIP6</accession>
<dbReference type="PROSITE" id="PS50109">
    <property type="entry name" value="HIS_KIN"/>
    <property type="match status" value="2"/>
</dbReference>
<dbReference type="SUPFAM" id="SSF55781">
    <property type="entry name" value="GAF domain-like"/>
    <property type="match status" value="1"/>
</dbReference>
<evidence type="ECO:0000256" key="2">
    <source>
        <dbReference type="ARBA" id="ARBA00012438"/>
    </source>
</evidence>
<dbReference type="CDD" id="cd16922">
    <property type="entry name" value="HATPase_EvgS-ArcB-TorS-like"/>
    <property type="match status" value="1"/>
</dbReference>
<dbReference type="Gene3D" id="3.30.565.10">
    <property type="entry name" value="Histidine kinase-like ATPase, C-terminal domain"/>
    <property type="match status" value="2"/>
</dbReference>
<dbReference type="CDD" id="cd00130">
    <property type="entry name" value="PAS"/>
    <property type="match status" value="1"/>
</dbReference>
<dbReference type="PROSITE" id="PS50113">
    <property type="entry name" value="PAC"/>
    <property type="match status" value="1"/>
</dbReference>
<dbReference type="PANTHER" id="PTHR43547">
    <property type="entry name" value="TWO-COMPONENT HISTIDINE KINASE"/>
    <property type="match status" value="1"/>
</dbReference>
<keyword evidence="10" id="KW-0067">ATP-binding</keyword>
<dbReference type="EMBL" id="JAQNDN010000020">
    <property type="protein sequence ID" value="MDC0672831.1"/>
    <property type="molecule type" value="Genomic_DNA"/>
</dbReference>
<dbReference type="SMART" id="SM00091">
    <property type="entry name" value="PAS"/>
    <property type="match status" value="1"/>
</dbReference>
<keyword evidence="3 4" id="KW-0597">Phosphoprotein</keyword>
<reference evidence="10 11" key="1">
    <citation type="submission" date="2022-11" db="EMBL/GenBank/DDBJ databases">
        <title>Minimal conservation of predation-associated metabolite biosynthetic gene clusters underscores biosynthetic potential of Myxococcota including descriptions for ten novel species: Archangium lansinium sp. nov., Myxococcus landrumus sp. nov., Nannocystis bai.</title>
        <authorList>
            <person name="Ahearne A."/>
            <person name="Stevens C."/>
            <person name="Dowd S."/>
        </authorList>
    </citation>
    <scope>NUCLEOTIDE SEQUENCE [LARGE SCALE GENOMIC DNA]</scope>
    <source>
        <strain evidence="10 11">NCELM</strain>
    </source>
</reference>
<evidence type="ECO:0000256" key="5">
    <source>
        <dbReference type="SAM" id="MobiDB-lite"/>
    </source>
</evidence>
<dbReference type="InterPro" id="IPR036097">
    <property type="entry name" value="HisK_dim/P_sf"/>
</dbReference>
<dbReference type="SUPFAM" id="SSF55785">
    <property type="entry name" value="PYP-like sensor domain (PAS domain)"/>
    <property type="match status" value="1"/>
</dbReference>
<evidence type="ECO:0000256" key="1">
    <source>
        <dbReference type="ARBA" id="ARBA00000085"/>
    </source>
</evidence>
<feature type="domain" description="PAS" evidence="8">
    <location>
        <begin position="759"/>
        <end position="829"/>
    </location>
</feature>
<dbReference type="SMART" id="SM00387">
    <property type="entry name" value="HATPase_c"/>
    <property type="match status" value="2"/>
</dbReference>
<comment type="caution">
    <text evidence="10">The sequence shown here is derived from an EMBL/GenBank/DDBJ whole genome shotgun (WGS) entry which is preliminary data.</text>
</comment>
<dbReference type="SUPFAM" id="SSF55874">
    <property type="entry name" value="ATPase domain of HSP90 chaperone/DNA topoisomerase II/histidine kinase"/>
    <property type="match status" value="2"/>
</dbReference>
<dbReference type="Gene3D" id="3.40.50.2300">
    <property type="match status" value="1"/>
</dbReference>
<feature type="modified residue" description="4-aspartylphosphate" evidence="4">
    <location>
        <position position="676"/>
    </location>
</feature>
<dbReference type="InterPro" id="IPR004358">
    <property type="entry name" value="Sig_transdc_His_kin-like_C"/>
</dbReference>
<dbReference type="Pfam" id="PF02518">
    <property type="entry name" value="HATPase_c"/>
    <property type="match status" value="2"/>
</dbReference>
<keyword evidence="11" id="KW-1185">Reference proteome</keyword>
<feature type="domain" description="Histidine kinase" evidence="6">
    <location>
        <begin position="352"/>
        <end position="570"/>
    </location>
</feature>
<dbReference type="InterPro" id="IPR013656">
    <property type="entry name" value="PAS_4"/>
</dbReference>
<evidence type="ECO:0000259" key="9">
    <source>
        <dbReference type="PROSITE" id="PS50113"/>
    </source>
</evidence>
<name>A0ABT5BIP6_9BACT</name>
<dbReference type="InterPro" id="IPR005467">
    <property type="entry name" value="His_kinase_dom"/>
</dbReference>
<dbReference type="SMART" id="SM00388">
    <property type="entry name" value="HisKA"/>
    <property type="match status" value="2"/>
</dbReference>
<sequence length="1115" mass="122196">MQSTAEIRRDEVCHWLTGGGEMARCIRQHDWSASPLGPIEDWPSSLRTVVCLCVATNFPIAIAWGPEHIMLYNDGYRSICGSKHALGMDYSKCWASAWPEIGEPFAQALHGTAVYLENHRMFLDRNGYLEETFFSYSFSPIADDHGAIGGVLIPSVETTLIVLSDRRTRGLRDLAARMAQTKTMEDVLVSAAAEFGAHAFDVPFALFYAVGDGGARLVSSAGLASGTAASPALVALDGCGWPFDEVMRTGKPTQVSDLAHRFGPLRCGPYPEPPQVALMLPIMLPGHEKPAAILIAGVSPRLPLNDAYRDFYALLAGAVTVAVADAIAFAEERARAEALAELDRAKTTFFSNISHEFRTPLTLMLGPLDEALADPFEPPGNRQRERLEIACRNCRRLYKLVDQLLQFSRIEAGRIEVSYQPTDLSTLTAELASNFRSACEKAGLTLKVDCRALSESAYVDRNMWETIVLNLVSNAFKFTFKGGIEVALHQRGATAELTVRDSGVGVPTDQLHRLFERFSRVEGAAGRSVEGSGIGLALVRELVRLHGGDVHVDSQVGVGSVFTVTIPLGNKHLPADRIRPGEPLGPVVSEAASYVDEALRWLPDPESGERGSANAPAPSPPVGGVRPRILLADDNADMRTYVRRLLGRRYEIVAVANGAEALRVAREHPPDLILADVMMPELDGFGLLQAVRADPRTLAVPVLLVSARAGEEARVEGMQAGADDYLTKPFSGRELLARVDAHLALAHLRREARESLRATEERFQAFMDNTPALAFIKDPDGRYVFINRAMMHDFGFRETDCIGKTDVELFSAATAAQLREHDQVVLTSRRPVRCIETVGRDDGDRTYLSFKFPLQDRDGRWLLAGMSIDITEQKRTEEMLLQARERERELIGVVSHDLRNPLAAVLAYADLAMRGEPLPPSAERALHRLRGSAERALRLLGDLLDFTQARTLGQLRVKPAAYDMQELLRTAVQEASLTHPHRRIEQRGESGPLAGRWDGDRVVQVLANLLDNALKFSPPDSVVTVEAHSDSEGVRIAVHNWGHPIPPGRLASVFEPFQRADPTVSARVSLGLGLYISRQIALAHGGRLEASSSAECGTTFTLTLPWLRPSRDNDG</sequence>
<dbReference type="InterPro" id="IPR000014">
    <property type="entry name" value="PAS"/>
</dbReference>
<dbReference type="PROSITE" id="PS50112">
    <property type="entry name" value="PAS"/>
    <property type="match status" value="1"/>
</dbReference>
<evidence type="ECO:0000256" key="4">
    <source>
        <dbReference type="PROSITE-ProRule" id="PRU00169"/>
    </source>
</evidence>
<dbReference type="RefSeq" id="WP_272004944.1">
    <property type="nucleotide sequence ID" value="NZ_JAQNDN010000020.1"/>
</dbReference>
<dbReference type="Pfam" id="PF08448">
    <property type="entry name" value="PAS_4"/>
    <property type="match status" value="1"/>
</dbReference>
<feature type="domain" description="Histidine kinase" evidence="6">
    <location>
        <begin position="893"/>
        <end position="1108"/>
    </location>
</feature>
<dbReference type="SUPFAM" id="SSF47384">
    <property type="entry name" value="Homodimeric domain of signal transducing histidine kinase"/>
    <property type="match status" value="2"/>
</dbReference>
<dbReference type="SUPFAM" id="SSF52172">
    <property type="entry name" value="CheY-like"/>
    <property type="match status" value="1"/>
</dbReference>
<evidence type="ECO:0000313" key="11">
    <source>
        <dbReference type="Proteomes" id="UP001217838"/>
    </source>
</evidence>
<dbReference type="InterPro" id="IPR001789">
    <property type="entry name" value="Sig_transdc_resp-reg_receiver"/>
</dbReference>
<dbReference type="PANTHER" id="PTHR43547:SF2">
    <property type="entry name" value="HYBRID SIGNAL TRANSDUCTION HISTIDINE KINASE C"/>
    <property type="match status" value="1"/>
</dbReference>
<feature type="region of interest" description="Disordered" evidence="5">
    <location>
        <begin position="603"/>
        <end position="626"/>
    </location>
</feature>
<evidence type="ECO:0000259" key="6">
    <source>
        <dbReference type="PROSITE" id="PS50109"/>
    </source>
</evidence>
<dbReference type="InterPro" id="IPR035965">
    <property type="entry name" value="PAS-like_dom_sf"/>
</dbReference>
<dbReference type="InterPro" id="IPR000700">
    <property type="entry name" value="PAS-assoc_C"/>
</dbReference>
<proteinExistence type="predicted"/>
<dbReference type="PRINTS" id="PR00344">
    <property type="entry name" value="BCTRLSENSOR"/>
</dbReference>